<evidence type="ECO:0000313" key="4">
    <source>
        <dbReference type="Proteomes" id="UP001379235"/>
    </source>
</evidence>
<organism evidence="3 4">
    <name type="scientific">Novosphingobium aquae</name>
    <dbReference type="NCBI Taxonomy" id="3133435"/>
    <lineage>
        <taxon>Bacteria</taxon>
        <taxon>Pseudomonadati</taxon>
        <taxon>Pseudomonadota</taxon>
        <taxon>Alphaproteobacteria</taxon>
        <taxon>Sphingomonadales</taxon>
        <taxon>Sphingomonadaceae</taxon>
        <taxon>Novosphingobium</taxon>
    </lineage>
</organism>
<keyword evidence="2" id="KW-1133">Transmembrane helix</keyword>
<gene>
    <name evidence="3" type="primary">pspB</name>
    <name evidence="3" type="ORF">WG900_05915</name>
</gene>
<feature type="transmembrane region" description="Helical" evidence="2">
    <location>
        <begin position="6"/>
        <end position="26"/>
    </location>
</feature>
<reference evidence="3 4" key="1">
    <citation type="submission" date="2024-03" db="EMBL/GenBank/DDBJ databases">
        <authorList>
            <person name="Jo J.-H."/>
        </authorList>
    </citation>
    <scope>NUCLEOTIDE SEQUENCE [LARGE SCALE GENOMIC DNA]</scope>
    <source>
        <strain evidence="3 4">AS3R-12</strain>
    </source>
</reference>
<evidence type="ECO:0000313" key="3">
    <source>
        <dbReference type="EMBL" id="MEJ6009451.1"/>
    </source>
</evidence>
<dbReference type="RefSeq" id="WP_339965521.1">
    <property type="nucleotide sequence ID" value="NZ_JBBHJY010000002.1"/>
</dbReference>
<dbReference type="NCBIfam" id="TIGR02976">
    <property type="entry name" value="phageshock_pspB"/>
    <property type="match status" value="1"/>
</dbReference>
<dbReference type="EMBL" id="JBBHJY010000002">
    <property type="protein sequence ID" value="MEJ6009451.1"/>
    <property type="molecule type" value="Genomic_DNA"/>
</dbReference>
<dbReference type="Proteomes" id="UP001379235">
    <property type="component" value="Unassembled WGS sequence"/>
</dbReference>
<comment type="caution">
    <text evidence="3">The sequence shown here is derived from an EMBL/GenBank/DDBJ whole genome shotgun (WGS) entry which is preliminary data.</text>
</comment>
<keyword evidence="2" id="KW-0812">Transmembrane</keyword>
<protein>
    <submittedName>
        <fullName evidence="3">Envelope stress response membrane protein PspB</fullName>
    </submittedName>
</protein>
<keyword evidence="4" id="KW-1185">Reference proteome</keyword>
<sequence>MEEVFLPLIICGMLFVALPWIIFHYITKWKTAATLTTGDEALLEELYQVAKRLDSRMDTVERLVASDNPDFRPARLMHDRETDNQQLRELEGLLGKNERMSK</sequence>
<dbReference type="Pfam" id="PF06667">
    <property type="entry name" value="PspB"/>
    <property type="match status" value="1"/>
</dbReference>
<feature type="region of interest" description="Disordered" evidence="1">
    <location>
        <begin position="81"/>
        <end position="102"/>
    </location>
</feature>
<name>A0ABU8S653_9SPHN</name>
<proteinExistence type="predicted"/>
<evidence type="ECO:0000256" key="1">
    <source>
        <dbReference type="SAM" id="MobiDB-lite"/>
    </source>
</evidence>
<accession>A0ABU8S653</accession>
<dbReference type="InterPro" id="IPR009554">
    <property type="entry name" value="Phageshock_PspB"/>
</dbReference>
<evidence type="ECO:0000256" key="2">
    <source>
        <dbReference type="SAM" id="Phobius"/>
    </source>
</evidence>
<keyword evidence="2" id="KW-0472">Membrane</keyword>